<dbReference type="SUPFAM" id="SSF57829">
    <property type="entry name" value="Zn-binding ribosomal proteins"/>
    <property type="match status" value="1"/>
</dbReference>
<keyword evidence="4" id="KW-0689">Ribosomal protein</keyword>
<dbReference type="PANTHER" id="PTHR21026">
    <property type="entry name" value="39S RIBOSOMAL PROTEIN L32, MITOCHONDRIAL"/>
    <property type="match status" value="1"/>
</dbReference>
<comment type="similarity">
    <text evidence="2">Belongs to the bacterial ribosomal protein bL32 family.</text>
</comment>
<evidence type="ECO:0000256" key="2">
    <source>
        <dbReference type="ARBA" id="ARBA00008560"/>
    </source>
</evidence>
<dbReference type="Pfam" id="PF01783">
    <property type="entry name" value="Ribosomal_L32p"/>
    <property type="match status" value="1"/>
</dbReference>
<sequence>MLRAGERGVIQGLKFTFLQTRGYHGPIPIPVAPSRAVDPTFEGYHQCSGTFDFARSRPWARGSTGILEGFPSLGSMQLMAVPKRKVTPSRKRIRNAPKALKPAPVIIRCKSCGRVKLPHFFCCTGDKINEEGDSSTK</sequence>
<reference evidence="8" key="1">
    <citation type="submission" date="2015-03" db="EMBL/GenBank/DDBJ databases">
        <title>A transcriptome of Araucaria cunninghamii, an australian fine timber species.</title>
        <authorList>
            <person name="Jing Yi C.J.Y."/>
            <person name="Yin San L.Y.S."/>
            <person name="Abdul Karim S.S."/>
            <person name="Wan Azmi N.N."/>
            <person name="Hercus R.R."/>
            <person name="Croft L.L."/>
        </authorList>
    </citation>
    <scope>NUCLEOTIDE SEQUENCE</scope>
    <source>
        <strain evidence="8">MI0301</strain>
        <tissue evidence="8">Leaf</tissue>
    </source>
</reference>
<name>A0A0D6R6Y4_ARACU</name>
<proteinExistence type="inferred from homology"/>
<evidence type="ECO:0000256" key="6">
    <source>
        <dbReference type="ARBA" id="ARBA00023274"/>
    </source>
</evidence>
<keyword evidence="6" id="KW-0687">Ribonucleoprotein</keyword>
<dbReference type="HAMAP" id="MF_00340">
    <property type="entry name" value="Ribosomal_bL32"/>
    <property type="match status" value="1"/>
</dbReference>
<evidence type="ECO:0000313" key="8">
    <source>
        <dbReference type="EMBL" id="JAG98594.1"/>
    </source>
</evidence>
<accession>A0A0D6R6Y4</accession>
<evidence type="ECO:0000256" key="5">
    <source>
        <dbReference type="ARBA" id="ARBA00023128"/>
    </source>
</evidence>
<keyword evidence="3" id="KW-0809">Transit peptide</keyword>
<dbReference type="GO" id="GO:0006412">
    <property type="term" value="P:translation"/>
    <property type="evidence" value="ECO:0007669"/>
    <property type="project" value="InterPro"/>
</dbReference>
<dbReference type="PANTHER" id="PTHR21026:SF2">
    <property type="entry name" value="LARGE RIBOSOMAL SUBUNIT PROTEIN BL32M"/>
    <property type="match status" value="1"/>
</dbReference>
<dbReference type="InterPro" id="IPR011332">
    <property type="entry name" value="Ribosomal_zn-bd"/>
</dbReference>
<protein>
    <recommendedName>
        <fullName evidence="7">Large ribosomal subunit protein bL32m</fullName>
    </recommendedName>
</protein>
<evidence type="ECO:0000256" key="4">
    <source>
        <dbReference type="ARBA" id="ARBA00022980"/>
    </source>
</evidence>
<dbReference type="GO" id="GO:0003735">
    <property type="term" value="F:structural constituent of ribosome"/>
    <property type="evidence" value="ECO:0007669"/>
    <property type="project" value="InterPro"/>
</dbReference>
<comment type="subcellular location">
    <subcellularLocation>
        <location evidence="1">Mitochondrion</location>
    </subcellularLocation>
</comment>
<dbReference type="AlphaFoldDB" id="A0A0D6R6Y4"/>
<evidence type="ECO:0000256" key="3">
    <source>
        <dbReference type="ARBA" id="ARBA00022946"/>
    </source>
</evidence>
<dbReference type="EMBL" id="GCKF01021944">
    <property type="protein sequence ID" value="JAG98594.1"/>
    <property type="molecule type" value="Transcribed_RNA"/>
</dbReference>
<dbReference type="NCBIfam" id="TIGR01031">
    <property type="entry name" value="rpmF_bact"/>
    <property type="match status" value="1"/>
</dbReference>
<evidence type="ECO:0000256" key="7">
    <source>
        <dbReference type="ARBA" id="ARBA00039935"/>
    </source>
</evidence>
<dbReference type="InterPro" id="IPR002677">
    <property type="entry name" value="Ribosomal_bL32"/>
</dbReference>
<dbReference type="InterPro" id="IPR051991">
    <property type="entry name" value="Mitoribosomal_protein_bL32"/>
</dbReference>
<keyword evidence="5" id="KW-0496">Mitochondrion</keyword>
<organism evidence="8">
    <name type="scientific">Araucaria cunninghamii</name>
    <name type="common">Hoop pine</name>
    <name type="synonym">Moreton Bay pine</name>
    <dbReference type="NCBI Taxonomy" id="56994"/>
    <lineage>
        <taxon>Eukaryota</taxon>
        <taxon>Viridiplantae</taxon>
        <taxon>Streptophyta</taxon>
        <taxon>Embryophyta</taxon>
        <taxon>Tracheophyta</taxon>
        <taxon>Spermatophyta</taxon>
        <taxon>Pinopsida</taxon>
        <taxon>Pinidae</taxon>
        <taxon>Conifers II</taxon>
        <taxon>Araucariales</taxon>
        <taxon>Araucariaceae</taxon>
        <taxon>Araucaria</taxon>
    </lineage>
</organism>
<evidence type="ECO:0000256" key="1">
    <source>
        <dbReference type="ARBA" id="ARBA00004173"/>
    </source>
</evidence>
<dbReference type="GO" id="GO:0005762">
    <property type="term" value="C:mitochondrial large ribosomal subunit"/>
    <property type="evidence" value="ECO:0007669"/>
    <property type="project" value="TreeGrafter"/>
</dbReference>